<dbReference type="Pfam" id="PF07584">
    <property type="entry name" value="BatA"/>
    <property type="match status" value="1"/>
</dbReference>
<dbReference type="InterPro" id="IPR011933">
    <property type="entry name" value="Double_TM_dom"/>
</dbReference>
<comment type="caution">
    <text evidence="4">The sequence shown here is derived from an EMBL/GenBank/DDBJ whole genome shotgun (WGS) entry which is preliminary data.</text>
</comment>
<dbReference type="Pfam" id="PF13709">
    <property type="entry name" value="DUF4159"/>
    <property type="match status" value="1"/>
</dbReference>
<protein>
    <submittedName>
        <fullName evidence="4">Putative membrane protein (TIGR02226 family)</fullName>
    </submittedName>
</protein>
<dbReference type="PANTHER" id="PTHR37464:SF1">
    <property type="entry name" value="BLL2463 PROTEIN"/>
    <property type="match status" value="1"/>
</dbReference>
<sequence>MFALGPLSFGAPLALAGLVALPVLWLLLRATPPAPKRAIFPPLRLLLGAPDDAETPQHAPWWLILFRLLIAALIIIALARPVWTPPNVEEETRPALIVMDTGWASAAAWNDMRQEAERLIGDAERDGRAVALVTTAPTGQALPALRLGNADEARRRLDSIEPQPWPADRAATAERIGTARSNGTLDGAMAVTWLSDGVDSRDAAELARMLDGLGDLTVIEPDAGRAPLALAAPEPAADGLTVSVLRAGRDFPRTVAVTALGSDGRAIARRDLSFDAGAGLASADIALPLDLRNRIASLRLDGTTSAASVRLLGDQWQRPRVGLITLESDEGQPLLSDLHYVRSALGPHAQLINGDLDALLAEDISVLVMTDNARSDDVRIADFVNEGGVLIRFAGPRLAAQGDDLLPVILREGGRLFGGSLNWDEPQRIAAFPDTSPFAGLPADSTATIDRQVLAQPGSATPDRVWARLEDGTPLVTAERRARGWIVLFHVTASPDWSDLPLSGLFPRMLQRLMGLAQGGTASVPGNGAWVLDRALDASGQLVAAPVSARPVPATNFDTTPASPVAPPGLYRLGSAASALNIVGPDTRMDPLPRDLPGASFAGLDGPRARHFDALLLAAALIMLTLDVVIALGLAGRLPVRLGGATAAAVLALGLSPLMTPAADAQDAPSSPQRVELSDEMMQAALTLRFGYVTTGDTTIDNRSRAGLTGLSQEIFRRSAMEPEPPLAVNVNTDELIFFPLLYWPVTRDAAPLSDAASRRVAAYLAAGGLIVFDTQDADIAMLRAGAPHPGLVNVLDSIDVPALSQIPGDHVLTRAFYLLQEFPGRYSGSPVWVEANPDGASRDGTSGVIIGSHDWATAWSRGEGGGATAPIDGGERQRELAIRFGVNIAMYALTGNYKADQVHVPDILERLGQ</sequence>
<feature type="transmembrane region" description="Helical" evidence="1">
    <location>
        <begin position="6"/>
        <end position="28"/>
    </location>
</feature>
<feature type="domain" description="Aerotolerance regulator N-terminal" evidence="2">
    <location>
        <begin position="7"/>
        <end position="81"/>
    </location>
</feature>
<dbReference type="Proteomes" id="UP000273675">
    <property type="component" value="Unassembled WGS sequence"/>
</dbReference>
<dbReference type="SUPFAM" id="SSF52317">
    <property type="entry name" value="Class I glutamine amidotransferase-like"/>
    <property type="match status" value="1"/>
</dbReference>
<evidence type="ECO:0000313" key="4">
    <source>
        <dbReference type="EMBL" id="RKR04093.1"/>
    </source>
</evidence>
<feature type="transmembrane region" description="Helical" evidence="1">
    <location>
        <begin position="61"/>
        <end position="83"/>
    </location>
</feature>
<evidence type="ECO:0000259" key="2">
    <source>
        <dbReference type="Pfam" id="PF07584"/>
    </source>
</evidence>
<name>A0A495DMC8_9PROT</name>
<proteinExistence type="predicted"/>
<dbReference type="InterPro" id="IPR024163">
    <property type="entry name" value="Aerotolerance_reg_N"/>
</dbReference>
<feature type="domain" description="DUF4159" evidence="3">
    <location>
        <begin position="689"/>
        <end position="894"/>
    </location>
</feature>
<gene>
    <name evidence="4" type="ORF">C7435_0537</name>
</gene>
<dbReference type="PANTHER" id="PTHR37464">
    <property type="entry name" value="BLL2463 PROTEIN"/>
    <property type="match status" value="1"/>
</dbReference>
<dbReference type="RefSeq" id="WP_121210003.1">
    <property type="nucleotide sequence ID" value="NZ_RBIM01000001.1"/>
</dbReference>
<feature type="transmembrane region" description="Helical" evidence="1">
    <location>
        <begin position="614"/>
        <end position="635"/>
    </location>
</feature>
<dbReference type="InterPro" id="IPR029062">
    <property type="entry name" value="Class_I_gatase-like"/>
</dbReference>
<dbReference type="Gene3D" id="3.40.50.880">
    <property type="match status" value="1"/>
</dbReference>
<dbReference type="InterPro" id="IPR025297">
    <property type="entry name" value="DUF4159"/>
</dbReference>
<keyword evidence="1" id="KW-0472">Membrane</keyword>
<organism evidence="4 5">
    <name type="scientific">Maricaulis maris</name>
    <dbReference type="NCBI Taxonomy" id="74318"/>
    <lineage>
        <taxon>Bacteria</taxon>
        <taxon>Pseudomonadati</taxon>
        <taxon>Pseudomonadota</taxon>
        <taxon>Alphaproteobacteria</taxon>
        <taxon>Maricaulales</taxon>
        <taxon>Maricaulaceae</taxon>
        <taxon>Maricaulis</taxon>
    </lineage>
</organism>
<dbReference type="CDD" id="cd03143">
    <property type="entry name" value="A4_beta-galactosidase_middle_domain"/>
    <property type="match status" value="1"/>
</dbReference>
<keyword evidence="1" id="KW-0812">Transmembrane</keyword>
<dbReference type="Gene3D" id="3.40.50.12140">
    <property type="entry name" value="Domain of unknown function DUF4159"/>
    <property type="match status" value="1"/>
</dbReference>
<evidence type="ECO:0000259" key="3">
    <source>
        <dbReference type="Pfam" id="PF13709"/>
    </source>
</evidence>
<dbReference type="AlphaFoldDB" id="A0A495DMC8"/>
<accession>A0A495DMC8</accession>
<dbReference type="EMBL" id="RBIM01000001">
    <property type="protein sequence ID" value="RKR04093.1"/>
    <property type="molecule type" value="Genomic_DNA"/>
</dbReference>
<dbReference type="NCBIfam" id="TIGR02226">
    <property type="entry name" value="two_anch"/>
    <property type="match status" value="1"/>
</dbReference>
<evidence type="ECO:0000313" key="5">
    <source>
        <dbReference type="Proteomes" id="UP000273675"/>
    </source>
</evidence>
<evidence type="ECO:0000256" key="1">
    <source>
        <dbReference type="SAM" id="Phobius"/>
    </source>
</evidence>
<keyword evidence="1" id="KW-1133">Transmembrane helix</keyword>
<dbReference type="OrthoDB" id="9773014at2"/>
<reference evidence="4 5" key="1">
    <citation type="submission" date="2018-10" db="EMBL/GenBank/DDBJ databases">
        <title>Genomic Encyclopedia of Type Strains, Phase IV (KMG-IV): sequencing the most valuable type-strain genomes for metagenomic binning, comparative biology and taxonomic classification.</title>
        <authorList>
            <person name="Goeker M."/>
        </authorList>
    </citation>
    <scope>NUCLEOTIDE SEQUENCE [LARGE SCALE GENOMIC DNA]</scope>
    <source>
        <strain evidence="4 5">DSM 4734</strain>
    </source>
</reference>